<name>A0ABP9PBQ3_9BACT</name>
<keyword evidence="1" id="KW-0812">Transmembrane</keyword>
<feature type="transmembrane region" description="Helical" evidence="1">
    <location>
        <begin position="34"/>
        <end position="55"/>
    </location>
</feature>
<dbReference type="Proteomes" id="UP001499852">
    <property type="component" value="Unassembled WGS sequence"/>
</dbReference>
<sequence>MMIGLLLKIALVWVLGSAAYHIGRGSPTMTPQRWWTWALFGLGLQWLVLVLSLRVDSPDIPIDPLSTFINSAGLIAVFVLFPALIYWVIGFTKRPKKLE</sequence>
<proteinExistence type="predicted"/>
<dbReference type="RefSeq" id="WP_345737446.1">
    <property type="nucleotide sequence ID" value="NZ_BAABIA010000006.1"/>
</dbReference>
<keyword evidence="3" id="KW-1185">Reference proteome</keyword>
<gene>
    <name evidence="2" type="ORF">GCM10023213_32600</name>
</gene>
<reference evidence="3" key="1">
    <citation type="journal article" date="2019" name="Int. J. Syst. Evol. Microbiol.">
        <title>The Global Catalogue of Microorganisms (GCM) 10K type strain sequencing project: providing services to taxonomists for standard genome sequencing and annotation.</title>
        <authorList>
            <consortium name="The Broad Institute Genomics Platform"/>
            <consortium name="The Broad Institute Genome Sequencing Center for Infectious Disease"/>
            <person name="Wu L."/>
            <person name="Ma J."/>
        </authorList>
    </citation>
    <scope>NUCLEOTIDE SEQUENCE [LARGE SCALE GENOMIC DNA]</scope>
    <source>
        <strain evidence="3">JCM 18053</strain>
    </source>
</reference>
<evidence type="ECO:0000313" key="2">
    <source>
        <dbReference type="EMBL" id="GAA5143820.1"/>
    </source>
</evidence>
<evidence type="ECO:0000256" key="1">
    <source>
        <dbReference type="SAM" id="Phobius"/>
    </source>
</evidence>
<comment type="caution">
    <text evidence="2">The sequence shown here is derived from an EMBL/GenBank/DDBJ whole genome shotgun (WGS) entry which is preliminary data.</text>
</comment>
<protein>
    <submittedName>
        <fullName evidence="2">Uncharacterized protein</fullName>
    </submittedName>
</protein>
<feature type="transmembrane region" description="Helical" evidence="1">
    <location>
        <begin position="67"/>
        <end position="89"/>
    </location>
</feature>
<organism evidence="2 3">
    <name type="scientific">Prosthecobacter algae</name>
    <dbReference type="NCBI Taxonomy" id="1144682"/>
    <lineage>
        <taxon>Bacteria</taxon>
        <taxon>Pseudomonadati</taxon>
        <taxon>Verrucomicrobiota</taxon>
        <taxon>Verrucomicrobiia</taxon>
        <taxon>Verrucomicrobiales</taxon>
        <taxon>Verrucomicrobiaceae</taxon>
        <taxon>Prosthecobacter</taxon>
    </lineage>
</organism>
<accession>A0ABP9PBQ3</accession>
<keyword evidence="1" id="KW-1133">Transmembrane helix</keyword>
<dbReference type="EMBL" id="BAABIA010000006">
    <property type="protein sequence ID" value="GAA5143820.1"/>
    <property type="molecule type" value="Genomic_DNA"/>
</dbReference>
<keyword evidence="1" id="KW-0472">Membrane</keyword>
<evidence type="ECO:0000313" key="3">
    <source>
        <dbReference type="Proteomes" id="UP001499852"/>
    </source>
</evidence>